<evidence type="ECO:0000313" key="3">
    <source>
        <dbReference type="Proteomes" id="UP000663992"/>
    </source>
</evidence>
<keyword evidence="1" id="KW-0472">Membrane</keyword>
<dbReference type="InterPro" id="IPR021354">
    <property type="entry name" value="DUF2975"/>
</dbReference>
<proteinExistence type="predicted"/>
<sequence length="173" mass="19555">MSRHCSMLIAWGCMLLLVIAPAASIYYLFDLGSFAHLARQSLNLPIQWQSVVSWQWYGVWGITVLYLGVGLVGLHYLRRAFSNFARGELFTLDNSRYLRVFAVLLLIQAVVKPLHFALSSLLLSWNHPPGQKVLSFMLGSAEVKVLVLAMILWVMSDLLVKGCQLDNENKQFV</sequence>
<dbReference type="Pfam" id="PF11188">
    <property type="entry name" value="DUF2975"/>
    <property type="match status" value="1"/>
</dbReference>
<feature type="transmembrane region" description="Helical" evidence="1">
    <location>
        <begin position="7"/>
        <end position="29"/>
    </location>
</feature>
<keyword evidence="1" id="KW-1133">Transmembrane helix</keyword>
<dbReference type="RefSeq" id="WP_206593665.1">
    <property type="nucleotide sequence ID" value="NZ_JAFKCS010000006.1"/>
</dbReference>
<evidence type="ECO:0000313" key="2">
    <source>
        <dbReference type="EMBL" id="MBN7819823.1"/>
    </source>
</evidence>
<dbReference type="EMBL" id="JAFKCS010000006">
    <property type="protein sequence ID" value="MBN7819823.1"/>
    <property type="molecule type" value="Genomic_DNA"/>
</dbReference>
<feature type="transmembrane region" description="Helical" evidence="1">
    <location>
        <begin position="54"/>
        <end position="77"/>
    </location>
</feature>
<dbReference type="Proteomes" id="UP000663992">
    <property type="component" value="Unassembled WGS sequence"/>
</dbReference>
<feature type="transmembrane region" description="Helical" evidence="1">
    <location>
        <begin position="143"/>
        <end position="160"/>
    </location>
</feature>
<reference evidence="2 3" key="1">
    <citation type="submission" date="2021-03" db="EMBL/GenBank/DDBJ databases">
        <title>novel species isolated from a fishpond in China.</title>
        <authorList>
            <person name="Lu H."/>
            <person name="Cai Z."/>
        </authorList>
    </citation>
    <scope>NUCLEOTIDE SEQUENCE [LARGE SCALE GENOMIC DNA]</scope>
    <source>
        <strain evidence="2 3">Y57</strain>
    </source>
</reference>
<keyword evidence="3" id="KW-1185">Reference proteome</keyword>
<accession>A0ABS3CRS9</accession>
<name>A0ABS3CRS9_9ALTE</name>
<organism evidence="2 3">
    <name type="scientific">Bowmanella yangjiangensis</name>
    <dbReference type="NCBI Taxonomy" id="2811230"/>
    <lineage>
        <taxon>Bacteria</taxon>
        <taxon>Pseudomonadati</taxon>
        <taxon>Pseudomonadota</taxon>
        <taxon>Gammaproteobacteria</taxon>
        <taxon>Alteromonadales</taxon>
        <taxon>Alteromonadaceae</taxon>
        <taxon>Bowmanella</taxon>
    </lineage>
</organism>
<keyword evidence="1" id="KW-0812">Transmembrane</keyword>
<protein>
    <submittedName>
        <fullName evidence="2">DUF2975 domain-containing protein</fullName>
    </submittedName>
</protein>
<evidence type="ECO:0000256" key="1">
    <source>
        <dbReference type="SAM" id="Phobius"/>
    </source>
</evidence>
<comment type="caution">
    <text evidence="2">The sequence shown here is derived from an EMBL/GenBank/DDBJ whole genome shotgun (WGS) entry which is preliminary data.</text>
</comment>
<gene>
    <name evidence="2" type="ORF">J0A65_08095</name>
</gene>
<feature type="transmembrane region" description="Helical" evidence="1">
    <location>
        <begin position="98"/>
        <end position="123"/>
    </location>
</feature>